<dbReference type="Gene3D" id="3.40.50.300">
    <property type="entry name" value="P-loop containing nucleotide triphosphate hydrolases"/>
    <property type="match status" value="2"/>
</dbReference>
<organism evidence="6 7">
    <name type="scientific">Pseudomonas veronii 1YdBTEX2</name>
    <dbReference type="NCBI Taxonomy" id="1295141"/>
    <lineage>
        <taxon>Bacteria</taxon>
        <taxon>Pseudomonadati</taxon>
        <taxon>Pseudomonadota</taxon>
        <taxon>Gammaproteobacteria</taxon>
        <taxon>Pseudomonadales</taxon>
        <taxon>Pseudomonadaceae</taxon>
        <taxon>Pseudomonas</taxon>
    </lineage>
</organism>
<keyword evidence="1" id="KW-0547">Nucleotide-binding</keyword>
<keyword evidence="2" id="KW-0067">ATP-binding</keyword>
<proteinExistence type="predicted"/>
<dbReference type="EMBL" id="LT599585">
    <property type="protein sequence ID" value="SBW85165.1"/>
    <property type="molecule type" value="Genomic_DNA"/>
</dbReference>
<dbReference type="GO" id="GO:0005524">
    <property type="term" value="F:ATP binding"/>
    <property type="evidence" value="ECO:0007669"/>
    <property type="project" value="UniProtKB-KW"/>
</dbReference>
<accession>A0A1D3KA99</accession>
<evidence type="ECO:0000313" key="6">
    <source>
        <dbReference type="EMBL" id="SBW85165.1"/>
    </source>
</evidence>
<dbReference type="Pfam" id="PF13643">
    <property type="entry name" value="DUF4145"/>
    <property type="match status" value="1"/>
</dbReference>
<geneLocation type="plasmid" evidence="7">
    <name>pve_Plasmid</name>
</geneLocation>
<dbReference type="SUPFAM" id="SSF52540">
    <property type="entry name" value="P-loop containing nucleoside triphosphate hydrolases"/>
    <property type="match status" value="2"/>
</dbReference>
<dbReference type="InterPro" id="IPR050534">
    <property type="entry name" value="Coronavir_polyprotein_1ab"/>
</dbReference>
<dbReference type="AlphaFoldDB" id="A0A1D3KA99"/>
<evidence type="ECO:0000259" key="3">
    <source>
        <dbReference type="Pfam" id="PF13538"/>
    </source>
</evidence>
<evidence type="ECO:0008006" key="8">
    <source>
        <dbReference type="Google" id="ProtNLM"/>
    </source>
</evidence>
<dbReference type="InterPro" id="IPR025285">
    <property type="entry name" value="DUF4145"/>
</dbReference>
<dbReference type="GO" id="GO:0009338">
    <property type="term" value="C:exodeoxyribonuclease V complex"/>
    <property type="evidence" value="ECO:0007669"/>
    <property type="project" value="TreeGrafter"/>
</dbReference>
<dbReference type="Pfam" id="PF13604">
    <property type="entry name" value="AAA_30"/>
    <property type="match status" value="1"/>
</dbReference>
<evidence type="ECO:0000256" key="2">
    <source>
        <dbReference type="ARBA" id="ARBA00022840"/>
    </source>
</evidence>
<keyword evidence="6" id="KW-0614">Plasmid</keyword>
<sequence>MASDNFIPLKSRWPELYQHAAFAERYVFADPHTAAVKLRCFAEVLVDFLYRDLRLSSESSDGFFEKLKSPAFEEVVGEVVLQKLHALRMIGNKAAHGSFIDARVSIALIGDAYLIGQWFYMAYSGESSDTYPVFTAPVETPQQGRPTDISGEQLAMAENELSRLEAIEQVASLSPETDPARLDDFKHASAQALGSIDFSSGGTRQHLSIQDAFAGYTLTNGQVELVRRIERFLASNTESVFLLKGYAGTGKTFITKGLTEYFRAIGRNYVLAAPTGKASKVIASKTQSPAYTLHKTLYAFDDMAEYLDEDTEGTETFKFYAKLGVNTLSVDTVYIVDEASMVADIYQEAEFFRFGSGYLLADLFEFVNLDHNDHRKKVIFIGDDAQLPPVGMSFSPALDAEYLLRHHRVRCSEYELSEVVRQKAESGILANAQPLRQALRSKVFNRLTMDLAFPDVETVGHQALLQSYVDSCGGKINGESIVIAHSNADVSDYNRQIREHFFPGCAQVMPGDKVMAIANSNAYGFFISNGDFGLIREVLGEIEERTVKLKRRNPNTNVVEDIVVRLCFRNVLAGFRDLDGSPRYFQTMIIEDLLYSKEPTLSSDENKALYLDFCMRHKHLPRRSKAFKDTLAVDPYFNALRLKFGYAITCHKAQGSEWNNVFVKCKSHQSQLTADYFRWLYTAITRTARKLYLLDPPNIQPWSGVQMVSNPALEMLSSASSIPAAPAPIAAGSVPATDVPMLQSKTFGIPASATVLLALLTEVRRLIAGRGISIEDVHHSQYQEVYFFKREAESARIDIAYNGRNKVSSVAAAHLSALGGELSAVLSSLKGLPLADGGLAGVADVSFAKPFLREFHAKLLSLCAGSGITLQKVVELQWCQRYSFAHEGAVAVYDIWYNGKDKFTKCQPVVAACSPGTLAADVGQLLITGMQA</sequence>
<dbReference type="CDD" id="cd17933">
    <property type="entry name" value="DEXSc_RecD-like"/>
    <property type="match status" value="1"/>
</dbReference>
<dbReference type="CDD" id="cd18809">
    <property type="entry name" value="SF1_C_RecD"/>
    <property type="match status" value="1"/>
</dbReference>
<feature type="domain" description="UvrD-like helicase C-terminal" evidence="3">
    <location>
        <begin position="645"/>
        <end position="694"/>
    </location>
</feature>
<name>A0A1D3KA99_PSEVE</name>
<dbReference type="Pfam" id="PF13538">
    <property type="entry name" value="UvrD_C_2"/>
    <property type="match status" value="1"/>
</dbReference>
<dbReference type="PANTHER" id="PTHR43788">
    <property type="entry name" value="DNA2/NAM7 HELICASE FAMILY MEMBER"/>
    <property type="match status" value="1"/>
</dbReference>
<dbReference type="InterPro" id="IPR027417">
    <property type="entry name" value="P-loop_NTPase"/>
</dbReference>
<evidence type="ECO:0000259" key="4">
    <source>
        <dbReference type="Pfam" id="PF13643"/>
    </source>
</evidence>
<feature type="domain" description="TATA-binding-like protein" evidence="5">
    <location>
        <begin position="755"/>
        <end position="827"/>
    </location>
</feature>
<dbReference type="GO" id="GO:0006310">
    <property type="term" value="P:DNA recombination"/>
    <property type="evidence" value="ECO:0007669"/>
    <property type="project" value="TreeGrafter"/>
</dbReference>
<evidence type="ECO:0000259" key="5">
    <source>
        <dbReference type="Pfam" id="PF22721"/>
    </source>
</evidence>
<evidence type="ECO:0000313" key="7">
    <source>
        <dbReference type="Proteomes" id="UP000245431"/>
    </source>
</evidence>
<dbReference type="InterPro" id="IPR054572">
    <property type="entry name" value="TBP-TOTE"/>
</dbReference>
<reference evidence="7" key="1">
    <citation type="submission" date="2016-07" db="EMBL/GenBank/DDBJ databases">
        <authorList>
            <person name="Florea S."/>
            <person name="Webb J.S."/>
            <person name="Jaromczyk J."/>
            <person name="Schardl C.L."/>
        </authorList>
    </citation>
    <scope>NUCLEOTIDE SEQUENCE [LARGE SCALE GENOMIC DNA]</scope>
    <source>
        <strain evidence="7">1YdBTEX2</strain>
        <plasmid evidence="7">Plasmid pve_Plasmid</plasmid>
    </source>
</reference>
<evidence type="ECO:0000256" key="1">
    <source>
        <dbReference type="ARBA" id="ARBA00022741"/>
    </source>
</evidence>
<gene>
    <name evidence="6" type="ORF">PVE_P0122</name>
</gene>
<dbReference type="PANTHER" id="PTHR43788:SF6">
    <property type="entry name" value="DNA HELICASE B"/>
    <property type="match status" value="1"/>
</dbReference>
<feature type="domain" description="DUF4145" evidence="4">
    <location>
        <begin position="23"/>
        <end position="97"/>
    </location>
</feature>
<dbReference type="Proteomes" id="UP000245431">
    <property type="component" value="Plasmid PVE_plasmid"/>
</dbReference>
<dbReference type="InterPro" id="IPR027785">
    <property type="entry name" value="UvrD-like_helicase_C"/>
</dbReference>
<dbReference type="GO" id="GO:0017116">
    <property type="term" value="F:single-stranded DNA helicase activity"/>
    <property type="evidence" value="ECO:0007669"/>
    <property type="project" value="TreeGrafter"/>
</dbReference>
<dbReference type="Pfam" id="PF22721">
    <property type="entry name" value="TBP-TOTE"/>
    <property type="match status" value="2"/>
</dbReference>
<feature type="domain" description="TATA-binding-like protein" evidence="5">
    <location>
        <begin position="850"/>
        <end position="918"/>
    </location>
</feature>
<protein>
    <recommendedName>
        <fullName evidence="8">UvrD-like helicase C-terminal domain-containing protein</fullName>
    </recommendedName>
</protein>